<protein>
    <submittedName>
        <fullName evidence="1">8752_t:CDS:1</fullName>
    </submittedName>
</protein>
<reference evidence="1" key="1">
    <citation type="submission" date="2021-06" db="EMBL/GenBank/DDBJ databases">
        <authorList>
            <person name="Kallberg Y."/>
            <person name="Tangrot J."/>
            <person name="Rosling A."/>
        </authorList>
    </citation>
    <scope>NUCLEOTIDE SEQUENCE</scope>
    <source>
        <strain evidence="1">MA461A</strain>
    </source>
</reference>
<accession>A0ACA9SKJ9</accession>
<feature type="non-terminal residue" evidence="1">
    <location>
        <position position="1"/>
    </location>
</feature>
<evidence type="ECO:0000313" key="2">
    <source>
        <dbReference type="Proteomes" id="UP000789920"/>
    </source>
</evidence>
<evidence type="ECO:0000313" key="1">
    <source>
        <dbReference type="EMBL" id="CAG8842187.1"/>
    </source>
</evidence>
<feature type="non-terminal residue" evidence="1">
    <location>
        <position position="45"/>
    </location>
</feature>
<gene>
    <name evidence="1" type="ORF">RPERSI_LOCUS32205</name>
</gene>
<name>A0ACA9SKJ9_9GLOM</name>
<proteinExistence type="predicted"/>
<dbReference type="Proteomes" id="UP000789920">
    <property type="component" value="Unassembled WGS sequence"/>
</dbReference>
<organism evidence="1 2">
    <name type="scientific">Racocetra persica</name>
    <dbReference type="NCBI Taxonomy" id="160502"/>
    <lineage>
        <taxon>Eukaryota</taxon>
        <taxon>Fungi</taxon>
        <taxon>Fungi incertae sedis</taxon>
        <taxon>Mucoromycota</taxon>
        <taxon>Glomeromycotina</taxon>
        <taxon>Glomeromycetes</taxon>
        <taxon>Diversisporales</taxon>
        <taxon>Gigasporaceae</taxon>
        <taxon>Racocetra</taxon>
    </lineage>
</organism>
<keyword evidence="2" id="KW-1185">Reference proteome</keyword>
<comment type="caution">
    <text evidence="1">The sequence shown here is derived from an EMBL/GenBank/DDBJ whole genome shotgun (WGS) entry which is preliminary data.</text>
</comment>
<sequence length="45" mass="5199">TVTPEKSSDNNIKNTIIYENSSVRTINEPEINYVNKNNANKFKQK</sequence>
<dbReference type="EMBL" id="CAJVQC010133309">
    <property type="protein sequence ID" value="CAG8842187.1"/>
    <property type="molecule type" value="Genomic_DNA"/>
</dbReference>